<dbReference type="EMBL" id="NOVD01000012">
    <property type="protein sequence ID" value="PCK25952.1"/>
    <property type="molecule type" value="Genomic_DNA"/>
</dbReference>
<evidence type="ECO:0000313" key="3">
    <source>
        <dbReference type="EMBL" id="MDE8649271.1"/>
    </source>
</evidence>
<dbReference type="AlphaFoldDB" id="A0A069JBA1"/>
<dbReference type="InterPro" id="IPR001110">
    <property type="entry name" value="UPF0012_CS"/>
</dbReference>
<comment type="caution">
    <text evidence="4">The sequence shown here is derived from an EMBL/GenBank/DDBJ whole genome shotgun (WGS) entry which is preliminary data.</text>
</comment>
<reference evidence="4 5" key="1">
    <citation type="submission" date="2017-07" db="EMBL/GenBank/DDBJ databases">
        <title>Draft sequence of Rhodococcus enclensis 23b-28.</title>
        <authorList>
            <person name="Besaury L."/>
            <person name="Sancelme M."/>
            <person name="Amato P."/>
            <person name="Lallement A."/>
            <person name="Delort A.-M."/>
        </authorList>
    </citation>
    <scope>NUCLEOTIDE SEQUENCE [LARGE SCALE GENOMIC DNA]</scope>
    <source>
        <strain evidence="4 5">23b-28</strain>
    </source>
</reference>
<organism evidence="4 5">
    <name type="scientific">Rhodococcus qingshengii</name>
    <dbReference type="NCBI Taxonomy" id="334542"/>
    <lineage>
        <taxon>Bacteria</taxon>
        <taxon>Bacillati</taxon>
        <taxon>Actinomycetota</taxon>
        <taxon>Actinomycetes</taxon>
        <taxon>Mycobacteriales</taxon>
        <taxon>Nocardiaceae</taxon>
        <taxon>Rhodococcus</taxon>
        <taxon>Rhodococcus erythropolis group</taxon>
    </lineage>
</organism>
<reference evidence="3" key="2">
    <citation type="submission" date="2023-02" db="EMBL/GenBank/DDBJ databases">
        <title>A novel hydrolase synthesized by Rhodococcus erythropolis HQ is responsible for the detoxification of Zearalenone.</title>
        <authorList>
            <person name="Hu J."/>
            <person name="Xu J."/>
        </authorList>
    </citation>
    <scope>NUCLEOTIDE SEQUENCE</scope>
    <source>
        <strain evidence="3">HQ</strain>
    </source>
</reference>
<dbReference type="Proteomes" id="UP001217325">
    <property type="component" value="Unassembled WGS sequence"/>
</dbReference>
<dbReference type="Gene3D" id="3.60.110.10">
    <property type="entry name" value="Carbon-nitrogen hydrolase"/>
    <property type="match status" value="1"/>
</dbReference>
<name>A0A069JBA1_RHOSG</name>
<feature type="domain" description="CN hydrolase" evidence="2">
    <location>
        <begin position="12"/>
        <end position="252"/>
    </location>
</feature>
<dbReference type="GO" id="GO:0016787">
    <property type="term" value="F:hydrolase activity"/>
    <property type="evidence" value="ECO:0007669"/>
    <property type="project" value="UniProtKB-KW"/>
</dbReference>
<protein>
    <submittedName>
        <fullName evidence="3 4">Hydrolase</fullName>
    </submittedName>
</protein>
<dbReference type="KEGG" id="rqi:C1M55_20210"/>
<dbReference type="InterPro" id="IPR036526">
    <property type="entry name" value="C-N_Hydrolase_sf"/>
</dbReference>
<dbReference type="InterPro" id="IPR003010">
    <property type="entry name" value="C-N_Hydrolase"/>
</dbReference>
<dbReference type="PANTHER" id="PTHR23088">
    <property type="entry name" value="NITRILASE-RELATED"/>
    <property type="match status" value="1"/>
</dbReference>
<sequence length="275" mass="29333">MTEATAATPSQTVVAIAQFAPGTDKKANLESLRSLASDAAARGAKVVVAPEYSMFTAPKTDERLIESAEDLDGEFGSALASVAAEFGIFLVAGMNERIDDVSRISNTLVAMDPNGELVATYRKLHLYDAFGYQESAVIRAGEITEPQTFGCDGLTFGLQTCYDLRFPEVTRRIVDVGADILLLPAQWVPGPLKEDHWTTLVRARAIENTMYIAAADQSARGGAGASMIVDPMGVVMCSLGEQVGVATALVSAARIAEVREKNPALALRRFTVSSR</sequence>
<evidence type="ECO:0000259" key="2">
    <source>
        <dbReference type="PROSITE" id="PS50263"/>
    </source>
</evidence>
<proteinExistence type="inferred from homology"/>
<gene>
    <name evidence="4" type="ORF">CHR55_18400</name>
    <name evidence="3" type="ORF">PXH69_30280</name>
</gene>
<keyword evidence="4" id="KW-0378">Hydrolase</keyword>
<dbReference type="Pfam" id="PF00795">
    <property type="entry name" value="CN_hydrolase"/>
    <property type="match status" value="1"/>
</dbReference>
<dbReference type="EMBL" id="JARDXE010000025">
    <property type="protein sequence ID" value="MDE8649271.1"/>
    <property type="molecule type" value="Genomic_DNA"/>
</dbReference>
<evidence type="ECO:0000313" key="5">
    <source>
        <dbReference type="Proteomes" id="UP000230886"/>
    </source>
</evidence>
<comment type="similarity">
    <text evidence="1">Belongs to the carbon-nitrogen hydrolase superfamily. NIT1/NIT2 family.</text>
</comment>
<dbReference type="SUPFAM" id="SSF56317">
    <property type="entry name" value="Carbon-nitrogen hydrolase"/>
    <property type="match status" value="1"/>
</dbReference>
<dbReference type="PANTHER" id="PTHR23088:SF27">
    <property type="entry name" value="DEAMINATED GLUTATHIONE AMIDASE"/>
    <property type="match status" value="1"/>
</dbReference>
<dbReference type="GeneID" id="64141868"/>
<accession>A0A2A5J9C7</accession>
<dbReference type="PROSITE" id="PS50263">
    <property type="entry name" value="CN_HYDROLASE"/>
    <property type="match status" value="1"/>
</dbReference>
<evidence type="ECO:0000256" key="1">
    <source>
        <dbReference type="ARBA" id="ARBA00010613"/>
    </source>
</evidence>
<dbReference type="CDD" id="cd07581">
    <property type="entry name" value="nitrilase_3"/>
    <property type="match status" value="1"/>
</dbReference>
<dbReference type="PROSITE" id="PS01227">
    <property type="entry name" value="UPF0012"/>
    <property type="match status" value="1"/>
</dbReference>
<evidence type="ECO:0000313" key="4">
    <source>
        <dbReference type="EMBL" id="PCK25952.1"/>
    </source>
</evidence>
<dbReference type="Proteomes" id="UP000230886">
    <property type="component" value="Unassembled WGS sequence"/>
</dbReference>
<accession>A0A069JBA1</accession>
<dbReference type="RefSeq" id="WP_050656184.1">
    <property type="nucleotide sequence ID" value="NZ_AP023172.1"/>
</dbReference>